<feature type="transmembrane region" description="Helical" evidence="7">
    <location>
        <begin position="194"/>
        <end position="215"/>
    </location>
</feature>
<feature type="transmembrane region" description="Helical" evidence="7">
    <location>
        <begin position="416"/>
        <end position="436"/>
    </location>
</feature>
<name>A0A845QLV9_9FIRM</name>
<comment type="caution">
    <text evidence="8">The sequence shown here is derived from an EMBL/GenBank/DDBJ whole genome shotgun (WGS) entry which is preliminary data.</text>
</comment>
<dbReference type="NCBIfam" id="TIGR00797">
    <property type="entry name" value="matE"/>
    <property type="match status" value="1"/>
</dbReference>
<feature type="transmembrane region" description="Helical" evidence="7">
    <location>
        <begin position="140"/>
        <end position="161"/>
    </location>
</feature>
<evidence type="ECO:0000256" key="5">
    <source>
        <dbReference type="ARBA" id="ARBA00022989"/>
    </source>
</evidence>
<feature type="transmembrane region" description="Helical" evidence="7">
    <location>
        <begin position="390"/>
        <end position="410"/>
    </location>
</feature>
<dbReference type="GO" id="GO:0005886">
    <property type="term" value="C:plasma membrane"/>
    <property type="evidence" value="ECO:0007669"/>
    <property type="project" value="UniProtKB-SubCell"/>
</dbReference>
<dbReference type="GO" id="GO:0015297">
    <property type="term" value="F:antiporter activity"/>
    <property type="evidence" value="ECO:0007669"/>
    <property type="project" value="InterPro"/>
</dbReference>
<feature type="transmembrane region" description="Helical" evidence="7">
    <location>
        <begin position="50"/>
        <end position="78"/>
    </location>
</feature>
<evidence type="ECO:0000256" key="6">
    <source>
        <dbReference type="ARBA" id="ARBA00023136"/>
    </source>
</evidence>
<keyword evidence="3" id="KW-1003">Cell membrane</keyword>
<sequence>MEKNNTLMTSGTIWKEILLFSIPLILGNLFQQLYNIVDSVIVGNIVGSQALAAVGASGAIIQLLIGFCIGASAGAGVMTSQAYGAQNKDGVFKAIHTTLAIAICAGIILSVVGFLTTPWILRWMNTPEEVFADAKAYLQIFFAGHFFAVIYNMLAGILNAVGNSRRALIYLIIAAVSNTILDIIFVAVLKMGVVGAAIATDIAQAISCFFILRFLRRTNEMYKLHFKAIRFYDNLLAKIVKIGLPTGVQNIVISLSNVIVQSSVNSFGATVMASYAAFNRVDGFILLPVLSISMAATTFCGQNFGAQKVDRIKHGMKTSIGMGTAYALVAGAVMLVFGPYIIRIFTGEQAVIETGIYMMKYMYPFYWVLAILQIAIGAIRGVGRTFEGMVISIFSLCVCRVIWIKASLSFAHQLNLLILGYPITWMIGAVMMLIYIKKGRWLRYEEMGLENPQKG</sequence>
<dbReference type="PANTHER" id="PTHR43549">
    <property type="entry name" value="MULTIDRUG RESISTANCE PROTEIN YPNP-RELATED"/>
    <property type="match status" value="1"/>
</dbReference>
<feature type="transmembrane region" description="Helical" evidence="7">
    <location>
        <begin position="258"/>
        <end position="278"/>
    </location>
</feature>
<comment type="subcellular location">
    <subcellularLocation>
        <location evidence="1">Cell membrane</location>
        <topology evidence="1">Multi-pass membrane protein</topology>
    </subcellularLocation>
</comment>
<dbReference type="InterPro" id="IPR048279">
    <property type="entry name" value="MdtK-like"/>
</dbReference>
<dbReference type="InterPro" id="IPR002528">
    <property type="entry name" value="MATE_fam"/>
</dbReference>
<feature type="transmembrane region" description="Helical" evidence="7">
    <location>
        <begin position="12"/>
        <end position="30"/>
    </location>
</feature>
<keyword evidence="2" id="KW-0813">Transport</keyword>
<evidence type="ECO:0000256" key="1">
    <source>
        <dbReference type="ARBA" id="ARBA00004651"/>
    </source>
</evidence>
<feature type="transmembrane region" description="Helical" evidence="7">
    <location>
        <begin position="284"/>
        <end position="304"/>
    </location>
</feature>
<evidence type="ECO:0000256" key="7">
    <source>
        <dbReference type="SAM" id="Phobius"/>
    </source>
</evidence>
<dbReference type="EMBL" id="QXWK01000024">
    <property type="protein sequence ID" value="NBH62414.1"/>
    <property type="molecule type" value="Genomic_DNA"/>
</dbReference>
<feature type="transmembrane region" description="Helical" evidence="7">
    <location>
        <begin position="99"/>
        <end position="120"/>
    </location>
</feature>
<dbReference type="InterPro" id="IPR052031">
    <property type="entry name" value="Membrane_Transporter-Flippase"/>
</dbReference>
<dbReference type="PANTHER" id="PTHR43549:SF3">
    <property type="entry name" value="MULTIDRUG RESISTANCE PROTEIN YPNP-RELATED"/>
    <property type="match status" value="1"/>
</dbReference>
<evidence type="ECO:0000256" key="3">
    <source>
        <dbReference type="ARBA" id="ARBA00022475"/>
    </source>
</evidence>
<organism evidence="8 9">
    <name type="scientific">Anaerotruncus colihominis</name>
    <dbReference type="NCBI Taxonomy" id="169435"/>
    <lineage>
        <taxon>Bacteria</taxon>
        <taxon>Bacillati</taxon>
        <taxon>Bacillota</taxon>
        <taxon>Clostridia</taxon>
        <taxon>Eubacteriales</taxon>
        <taxon>Oscillospiraceae</taxon>
        <taxon>Anaerotruncus</taxon>
    </lineage>
</organism>
<keyword evidence="9" id="KW-1185">Reference proteome</keyword>
<evidence type="ECO:0000256" key="4">
    <source>
        <dbReference type="ARBA" id="ARBA00022692"/>
    </source>
</evidence>
<keyword evidence="6 7" id="KW-0472">Membrane</keyword>
<dbReference type="AlphaFoldDB" id="A0A845QLV9"/>
<dbReference type="RefSeq" id="WP_160202699.1">
    <property type="nucleotide sequence ID" value="NZ_QXWK01000024.1"/>
</dbReference>
<dbReference type="GO" id="GO:0042910">
    <property type="term" value="F:xenobiotic transmembrane transporter activity"/>
    <property type="evidence" value="ECO:0007669"/>
    <property type="project" value="InterPro"/>
</dbReference>
<reference evidence="8 9" key="1">
    <citation type="submission" date="2018-08" db="EMBL/GenBank/DDBJ databases">
        <title>Murine metabolic-syndrome-specific gut microbial biobank.</title>
        <authorList>
            <person name="Liu C."/>
        </authorList>
    </citation>
    <scope>NUCLEOTIDE SEQUENCE [LARGE SCALE GENOMIC DNA]</scope>
    <source>
        <strain evidence="8 9">28</strain>
    </source>
</reference>
<dbReference type="CDD" id="cd13138">
    <property type="entry name" value="MATE_yoeA_like"/>
    <property type="match status" value="1"/>
</dbReference>
<protein>
    <submittedName>
        <fullName evidence="8">MATE family efflux transporter</fullName>
    </submittedName>
</protein>
<dbReference type="Pfam" id="PF01554">
    <property type="entry name" value="MatE"/>
    <property type="match status" value="2"/>
</dbReference>
<feature type="transmembrane region" description="Helical" evidence="7">
    <location>
        <begin position="365"/>
        <end position="383"/>
    </location>
</feature>
<feature type="transmembrane region" description="Helical" evidence="7">
    <location>
        <begin position="325"/>
        <end position="345"/>
    </location>
</feature>
<proteinExistence type="predicted"/>
<gene>
    <name evidence="8" type="ORF">D0435_12205</name>
</gene>
<dbReference type="PIRSF" id="PIRSF006603">
    <property type="entry name" value="DinF"/>
    <property type="match status" value="1"/>
</dbReference>
<evidence type="ECO:0000313" key="9">
    <source>
        <dbReference type="Proteomes" id="UP000446866"/>
    </source>
</evidence>
<accession>A0A845QLV9</accession>
<evidence type="ECO:0000256" key="2">
    <source>
        <dbReference type="ARBA" id="ARBA00022448"/>
    </source>
</evidence>
<feature type="transmembrane region" description="Helical" evidence="7">
    <location>
        <begin position="168"/>
        <end position="188"/>
    </location>
</feature>
<evidence type="ECO:0000313" key="8">
    <source>
        <dbReference type="EMBL" id="NBH62414.1"/>
    </source>
</evidence>
<keyword evidence="4 7" id="KW-0812">Transmembrane</keyword>
<dbReference type="Proteomes" id="UP000446866">
    <property type="component" value="Unassembled WGS sequence"/>
</dbReference>
<keyword evidence="5 7" id="KW-1133">Transmembrane helix</keyword>